<dbReference type="Gene3D" id="3.20.20.70">
    <property type="entry name" value="Aldolase class I"/>
    <property type="match status" value="1"/>
</dbReference>
<accession>A0A9P5XDC8</accession>
<organism evidence="7 8">
    <name type="scientific">Macrolepiota fuliginosa MF-IS2</name>
    <dbReference type="NCBI Taxonomy" id="1400762"/>
    <lineage>
        <taxon>Eukaryota</taxon>
        <taxon>Fungi</taxon>
        <taxon>Dikarya</taxon>
        <taxon>Basidiomycota</taxon>
        <taxon>Agaricomycotina</taxon>
        <taxon>Agaricomycetes</taxon>
        <taxon>Agaricomycetidae</taxon>
        <taxon>Agaricales</taxon>
        <taxon>Agaricineae</taxon>
        <taxon>Agaricaceae</taxon>
        <taxon>Macrolepiota</taxon>
    </lineage>
</organism>
<dbReference type="Proteomes" id="UP000807342">
    <property type="component" value="Unassembled WGS sequence"/>
</dbReference>
<evidence type="ECO:0000256" key="3">
    <source>
        <dbReference type="ARBA" id="ARBA00022643"/>
    </source>
</evidence>
<evidence type="ECO:0000256" key="1">
    <source>
        <dbReference type="ARBA" id="ARBA00005979"/>
    </source>
</evidence>
<evidence type="ECO:0000313" key="7">
    <source>
        <dbReference type="EMBL" id="KAF9448047.1"/>
    </source>
</evidence>
<keyword evidence="5" id="KW-0472">Membrane</keyword>
<protein>
    <submittedName>
        <fullName evidence="7">FMN-linked oxidoreductase</fullName>
    </submittedName>
</protein>
<dbReference type="InterPro" id="IPR013785">
    <property type="entry name" value="Aldolase_TIM"/>
</dbReference>
<keyword evidence="3" id="KW-0288">FMN</keyword>
<keyword evidence="2" id="KW-0285">Flavoprotein</keyword>
<dbReference type="InterPro" id="IPR001155">
    <property type="entry name" value="OxRdtase_FMN_N"/>
</dbReference>
<dbReference type="OrthoDB" id="1663137at2759"/>
<dbReference type="AlphaFoldDB" id="A0A9P5XDC8"/>
<dbReference type="PANTHER" id="PTHR43656">
    <property type="entry name" value="BINDING OXIDOREDUCTASE, PUTATIVE (AFU_ORTHOLOGUE AFUA_2G08260)-RELATED"/>
    <property type="match status" value="1"/>
</dbReference>
<feature type="transmembrane region" description="Helical" evidence="5">
    <location>
        <begin position="500"/>
        <end position="516"/>
    </location>
</feature>
<keyword evidence="5" id="KW-0812">Transmembrane</keyword>
<comment type="caution">
    <text evidence="7">The sequence shown here is derived from an EMBL/GenBank/DDBJ whole genome shotgun (WGS) entry which is preliminary data.</text>
</comment>
<dbReference type="Pfam" id="PF00724">
    <property type="entry name" value="Oxidored_FMN"/>
    <property type="match status" value="1"/>
</dbReference>
<proteinExistence type="inferred from homology"/>
<evidence type="ECO:0000256" key="5">
    <source>
        <dbReference type="SAM" id="Phobius"/>
    </source>
</evidence>
<evidence type="ECO:0000259" key="6">
    <source>
        <dbReference type="Pfam" id="PF00724"/>
    </source>
</evidence>
<evidence type="ECO:0000256" key="2">
    <source>
        <dbReference type="ARBA" id="ARBA00022630"/>
    </source>
</evidence>
<sequence>MDAYMASHKAKDSPTGVFAPIEFPCGARASNRLVKAPMYEHLSAFLGGPPNDHHLALYSLWSQYDWGMVITGNVQVSKSHLTLGRDLVVPDQLSNASVEPFKALADVIKGPDGRTRAIMQLSHAGRQSTNFIGGRYPFERPLAPSAISVGANTTVDDPLAGLAQSILFQTPKEMSIGDITEVVEGFVKGARLACESGFDGVELHVAHGYLLAQFLSPKSNARQDEYSVHSEDGLYLLHQIIDRIRAIVEPRFIIGVKLNASDYLTDAPINGCDPPLCPEETRALQHVLCLARWGKVDFIDISGGDYENPEFMMSETTKHGRRQALFARFSQQAIKALDSAGFKAPLRPVIMLTGGLRTPSLLQSALQSGQTDMLGIGRGSVLCPHIPQIMTEFDQGRRTDIDEPFGAEPKLSTPKLLNIWPLVSIWRSLSKVKLIGAGLNMAWYTIMIRRLALAGLRRKSEGISAAAAALERPDYTIGGLGALVRMYLWIPCPKISIERSLIFVLVLGLLTVVFAVS</sequence>
<gene>
    <name evidence="7" type="ORF">P691DRAFT_801393</name>
</gene>
<dbReference type="GO" id="GO:0010181">
    <property type="term" value="F:FMN binding"/>
    <property type="evidence" value="ECO:0007669"/>
    <property type="project" value="InterPro"/>
</dbReference>
<dbReference type="EMBL" id="MU151175">
    <property type="protein sequence ID" value="KAF9448047.1"/>
    <property type="molecule type" value="Genomic_DNA"/>
</dbReference>
<keyword evidence="8" id="KW-1185">Reference proteome</keyword>
<keyword evidence="4" id="KW-0560">Oxidoreductase</keyword>
<feature type="domain" description="NADH:flavin oxidoreductase/NADH oxidase N-terminal" evidence="6">
    <location>
        <begin position="17"/>
        <end position="385"/>
    </location>
</feature>
<dbReference type="SUPFAM" id="SSF51395">
    <property type="entry name" value="FMN-linked oxidoreductases"/>
    <property type="match status" value="1"/>
</dbReference>
<name>A0A9P5XDC8_9AGAR</name>
<dbReference type="PANTHER" id="PTHR43656:SF2">
    <property type="entry name" value="BINDING OXIDOREDUCTASE, PUTATIVE (AFU_ORTHOLOGUE AFUA_2G08260)-RELATED"/>
    <property type="match status" value="1"/>
</dbReference>
<dbReference type="InterPro" id="IPR051799">
    <property type="entry name" value="NADH_flavin_oxidoreductase"/>
</dbReference>
<evidence type="ECO:0000256" key="4">
    <source>
        <dbReference type="ARBA" id="ARBA00023002"/>
    </source>
</evidence>
<keyword evidence="5" id="KW-1133">Transmembrane helix</keyword>
<reference evidence="7" key="1">
    <citation type="submission" date="2020-11" db="EMBL/GenBank/DDBJ databases">
        <authorList>
            <consortium name="DOE Joint Genome Institute"/>
            <person name="Ahrendt S."/>
            <person name="Riley R."/>
            <person name="Andreopoulos W."/>
            <person name="Labutti K."/>
            <person name="Pangilinan J."/>
            <person name="Ruiz-Duenas F.J."/>
            <person name="Barrasa J.M."/>
            <person name="Sanchez-Garcia M."/>
            <person name="Camarero S."/>
            <person name="Miyauchi S."/>
            <person name="Serrano A."/>
            <person name="Linde D."/>
            <person name="Babiker R."/>
            <person name="Drula E."/>
            <person name="Ayuso-Fernandez I."/>
            <person name="Pacheco R."/>
            <person name="Padilla G."/>
            <person name="Ferreira P."/>
            <person name="Barriuso J."/>
            <person name="Kellner H."/>
            <person name="Castanera R."/>
            <person name="Alfaro M."/>
            <person name="Ramirez L."/>
            <person name="Pisabarro A.G."/>
            <person name="Kuo A."/>
            <person name="Tritt A."/>
            <person name="Lipzen A."/>
            <person name="He G."/>
            <person name="Yan M."/>
            <person name="Ng V."/>
            <person name="Cullen D."/>
            <person name="Martin F."/>
            <person name="Rosso M.-N."/>
            <person name="Henrissat B."/>
            <person name="Hibbett D."/>
            <person name="Martinez A.T."/>
            <person name="Grigoriev I.V."/>
        </authorList>
    </citation>
    <scope>NUCLEOTIDE SEQUENCE</scope>
    <source>
        <strain evidence="7">MF-IS2</strain>
    </source>
</reference>
<evidence type="ECO:0000313" key="8">
    <source>
        <dbReference type="Proteomes" id="UP000807342"/>
    </source>
</evidence>
<dbReference type="GO" id="GO:0016491">
    <property type="term" value="F:oxidoreductase activity"/>
    <property type="evidence" value="ECO:0007669"/>
    <property type="project" value="UniProtKB-KW"/>
</dbReference>
<comment type="similarity">
    <text evidence="1">Belongs to the NADH:flavin oxidoreductase/NADH oxidase family.</text>
</comment>